<dbReference type="EMBL" id="HBIO01000138">
    <property type="protein sequence ID" value="CAE0455259.1"/>
    <property type="molecule type" value="Transcribed_RNA"/>
</dbReference>
<name>A0A7S3V3S9_9STRA</name>
<feature type="compositionally biased region" description="Polar residues" evidence="1">
    <location>
        <begin position="263"/>
        <end position="276"/>
    </location>
</feature>
<dbReference type="PROSITE" id="PS51257">
    <property type="entry name" value="PROKAR_LIPOPROTEIN"/>
    <property type="match status" value="1"/>
</dbReference>
<protein>
    <recommendedName>
        <fullName evidence="6">Peptidase S9 prolyl oligopeptidase catalytic domain-containing protein</fullName>
    </recommendedName>
</protein>
<dbReference type="Pfam" id="PF00930">
    <property type="entry name" value="DPPIV_N"/>
    <property type="match status" value="1"/>
</dbReference>
<gene>
    <name evidence="5" type="ORF">CDEB00056_LOCUS100</name>
</gene>
<sequence>MKHLLQGHLLLLLSCSTIFAEAFSTIKTPSLYLPYTTKLSSSATNDDQSQPPSSPMAIETMTMDKSKSLTQKDYKARLSILPSKSKITSTDVATLPKPGTTAPVSIKFLGEDKLAYLLPPDGDATSMTRQLFVVNTKTGEKTQIKVGGVATEEGKFSLEEQMRRERARLMATGVTSYELSGENKDGKVMGLIPNGNGLYLWDTTTNKDPRLLIDATHENFPKGTTILDAKISTDGSTLAFVANDEVYVMSVPVVEGEGEGASPSPTQITSGARNVEGTTNGVSDYLAMEELERPEGFWLSPNGQFLAFEQVHEAHIPPYRIVHQAAPGGLAPSLVPDMSSEDMVEATKVSHEEHRFCFAGTVNPKVKLGIQKTSSKDDDDDDVLWLDMDSIFGPDVYLAKVEWLKDGDALVVQILDRRQKKLALVMFDAITGSRTNIHLEEAIDEKSWVNLHDSFRVLEYTSGEKLRFLWASEGDGFRHLFVREANLSKSSKDSFDSKQLYRVTGPGEFIVDDVVGVDVDKKLVYYMGTTPGKWLGKQLFRANLESSDGGEPECLTSQKGIHECKLNTKDGIFLDSVSTVDHPTIVSLRSLDGKDEALLDIYDAGSADPRVSLLNLKAPTFHTFPSTDQKVTLQSAVYSPDESIYGPGPYPLVVATYGGPHVQYVCNTWGMMTADLRTQYLCENGFAVIKVDNRGSNRRGLNFESQIFGNMGELEVADQAAGVKYAIDQGFANPDKVAMIGWSYGGYMALKCLSDRPDVFHAAVSGAPVTDWTLYDSAYTERYMDLPSLNVEGYQKSSALSKVEDIEGSLMLCHGLLDENVLFRQSAVLINKLIEHQKAYELQLFPSERHGPRRPQDRAFLEERILSFLQRSLNL</sequence>
<feature type="domain" description="Peptidase S9 prolyl oligopeptidase catalytic" evidence="3">
    <location>
        <begin position="675"/>
        <end position="874"/>
    </location>
</feature>
<feature type="chain" id="PRO_5031554843" description="Peptidase S9 prolyl oligopeptidase catalytic domain-containing protein" evidence="2">
    <location>
        <begin position="23"/>
        <end position="875"/>
    </location>
</feature>
<dbReference type="Pfam" id="PF00326">
    <property type="entry name" value="Peptidase_S9"/>
    <property type="match status" value="1"/>
</dbReference>
<evidence type="ECO:0008006" key="6">
    <source>
        <dbReference type="Google" id="ProtNLM"/>
    </source>
</evidence>
<evidence type="ECO:0000256" key="2">
    <source>
        <dbReference type="SAM" id="SignalP"/>
    </source>
</evidence>
<feature type="domain" description="Dipeptidylpeptidase IV N-terminal" evidence="4">
    <location>
        <begin position="220"/>
        <end position="583"/>
    </location>
</feature>
<dbReference type="InterPro" id="IPR050278">
    <property type="entry name" value="Serine_Prot_S9B/DPPIV"/>
</dbReference>
<feature type="signal peptide" evidence="2">
    <location>
        <begin position="1"/>
        <end position="22"/>
    </location>
</feature>
<dbReference type="GO" id="GO:0008236">
    <property type="term" value="F:serine-type peptidase activity"/>
    <property type="evidence" value="ECO:0007669"/>
    <property type="project" value="InterPro"/>
</dbReference>
<organism evidence="5">
    <name type="scientific">Chaetoceros debilis</name>
    <dbReference type="NCBI Taxonomy" id="122233"/>
    <lineage>
        <taxon>Eukaryota</taxon>
        <taxon>Sar</taxon>
        <taxon>Stramenopiles</taxon>
        <taxon>Ochrophyta</taxon>
        <taxon>Bacillariophyta</taxon>
        <taxon>Coscinodiscophyceae</taxon>
        <taxon>Chaetocerotophycidae</taxon>
        <taxon>Chaetocerotales</taxon>
        <taxon>Chaetocerotaceae</taxon>
        <taxon>Chaetoceros</taxon>
    </lineage>
</organism>
<dbReference type="Gene3D" id="2.140.10.30">
    <property type="entry name" value="Dipeptidylpeptidase IV, N-terminal domain"/>
    <property type="match status" value="1"/>
</dbReference>
<evidence type="ECO:0000313" key="5">
    <source>
        <dbReference type="EMBL" id="CAE0455259.1"/>
    </source>
</evidence>
<dbReference type="PANTHER" id="PTHR11731">
    <property type="entry name" value="PROTEASE FAMILY S9B,C DIPEPTIDYL-PEPTIDASE IV-RELATED"/>
    <property type="match status" value="1"/>
</dbReference>
<dbReference type="InterPro" id="IPR001375">
    <property type="entry name" value="Peptidase_S9_cat"/>
</dbReference>
<dbReference type="Gene3D" id="3.40.50.1820">
    <property type="entry name" value="alpha/beta hydrolase"/>
    <property type="match status" value="1"/>
</dbReference>
<feature type="region of interest" description="Disordered" evidence="1">
    <location>
        <begin position="257"/>
        <end position="276"/>
    </location>
</feature>
<dbReference type="AlphaFoldDB" id="A0A7S3V3S9"/>
<evidence type="ECO:0000259" key="4">
    <source>
        <dbReference type="Pfam" id="PF00930"/>
    </source>
</evidence>
<dbReference type="SUPFAM" id="SSF82171">
    <property type="entry name" value="DPP6 N-terminal domain-like"/>
    <property type="match status" value="1"/>
</dbReference>
<evidence type="ECO:0000259" key="3">
    <source>
        <dbReference type="Pfam" id="PF00326"/>
    </source>
</evidence>
<evidence type="ECO:0000256" key="1">
    <source>
        <dbReference type="SAM" id="MobiDB-lite"/>
    </source>
</evidence>
<dbReference type="PANTHER" id="PTHR11731:SF193">
    <property type="entry name" value="DIPEPTIDYL PEPTIDASE 9"/>
    <property type="match status" value="1"/>
</dbReference>
<keyword evidence="2" id="KW-0732">Signal</keyword>
<accession>A0A7S3V3S9</accession>
<dbReference type="InterPro" id="IPR029058">
    <property type="entry name" value="AB_hydrolase_fold"/>
</dbReference>
<reference evidence="5" key="1">
    <citation type="submission" date="2021-01" db="EMBL/GenBank/DDBJ databases">
        <authorList>
            <person name="Corre E."/>
            <person name="Pelletier E."/>
            <person name="Niang G."/>
            <person name="Scheremetjew M."/>
            <person name="Finn R."/>
            <person name="Kale V."/>
            <person name="Holt S."/>
            <person name="Cochrane G."/>
            <person name="Meng A."/>
            <person name="Brown T."/>
            <person name="Cohen L."/>
        </authorList>
    </citation>
    <scope>NUCLEOTIDE SEQUENCE</scope>
    <source>
        <strain evidence="5">MM31A-1</strain>
    </source>
</reference>
<dbReference type="GO" id="GO:0006508">
    <property type="term" value="P:proteolysis"/>
    <property type="evidence" value="ECO:0007669"/>
    <property type="project" value="InterPro"/>
</dbReference>
<dbReference type="SUPFAM" id="SSF53474">
    <property type="entry name" value="alpha/beta-Hydrolases"/>
    <property type="match status" value="1"/>
</dbReference>
<dbReference type="InterPro" id="IPR002469">
    <property type="entry name" value="Peptidase_S9B_N"/>
</dbReference>
<dbReference type="GO" id="GO:0008239">
    <property type="term" value="F:dipeptidyl-peptidase activity"/>
    <property type="evidence" value="ECO:0007669"/>
    <property type="project" value="TreeGrafter"/>
</dbReference>
<proteinExistence type="predicted"/>